<keyword evidence="2 3" id="KW-0347">Helicase</keyword>
<dbReference type="InterPro" id="IPR050496">
    <property type="entry name" value="SNF2_RAD54_helicase_repair"/>
</dbReference>
<protein>
    <submittedName>
        <fullName evidence="3">Superfamily II DNA or RNA helicase, SNF2 family</fullName>
    </submittedName>
</protein>
<gene>
    <name evidence="3" type="ORF">SAMN04490369_103132</name>
</gene>
<evidence type="ECO:0000256" key="1">
    <source>
        <dbReference type="ARBA" id="ARBA00022801"/>
    </source>
</evidence>
<dbReference type="AlphaFoldDB" id="A0A1H8KG78"/>
<keyword evidence="1" id="KW-0378">Hydrolase</keyword>
<evidence type="ECO:0000256" key="2">
    <source>
        <dbReference type="ARBA" id="ARBA00022806"/>
    </source>
</evidence>
<dbReference type="RefSeq" id="WP_089675505.1">
    <property type="nucleotide sequence ID" value="NZ_FODB01000031.1"/>
</dbReference>
<dbReference type="Pfam" id="PF00271">
    <property type="entry name" value="Helicase_C"/>
    <property type="match status" value="1"/>
</dbReference>
<dbReference type="InterPro" id="IPR027417">
    <property type="entry name" value="P-loop_NTPase"/>
</dbReference>
<dbReference type="EMBL" id="FODB01000031">
    <property type="protein sequence ID" value="SEN91875.1"/>
    <property type="molecule type" value="Genomic_DNA"/>
</dbReference>
<dbReference type="Gene3D" id="3.40.50.300">
    <property type="entry name" value="P-loop containing nucleotide triphosphate hydrolases"/>
    <property type="match status" value="1"/>
</dbReference>
<dbReference type="InterPro" id="IPR049730">
    <property type="entry name" value="SNF2/RAD54-like_C"/>
</dbReference>
<accession>A0A1H8KG78</accession>
<dbReference type="STRING" id="77097.SAMN04490369_103132"/>
<dbReference type="CDD" id="cd18793">
    <property type="entry name" value="SF2_C_SNF"/>
    <property type="match status" value="1"/>
</dbReference>
<dbReference type="Gene3D" id="3.40.50.10810">
    <property type="entry name" value="Tandem AAA-ATPase domain"/>
    <property type="match status" value="1"/>
</dbReference>
<dbReference type="InterPro" id="IPR038718">
    <property type="entry name" value="SNF2-like_sf"/>
</dbReference>
<keyword evidence="2 3" id="KW-0067">ATP-binding</keyword>
<dbReference type="InterPro" id="IPR000330">
    <property type="entry name" value="SNF2_N"/>
</dbReference>
<proteinExistence type="predicted"/>
<organism evidence="3 4">
    <name type="scientific">Vreelandella aquamarina</name>
    <dbReference type="NCBI Taxonomy" id="77097"/>
    <lineage>
        <taxon>Bacteria</taxon>
        <taxon>Pseudomonadati</taxon>
        <taxon>Pseudomonadota</taxon>
        <taxon>Gammaproteobacteria</taxon>
        <taxon>Oceanospirillales</taxon>
        <taxon>Halomonadaceae</taxon>
        <taxon>Vreelandella</taxon>
    </lineage>
</organism>
<dbReference type="PROSITE" id="PS51192">
    <property type="entry name" value="HELICASE_ATP_BIND_1"/>
    <property type="match status" value="1"/>
</dbReference>
<dbReference type="GO" id="GO:0004386">
    <property type="term" value="F:helicase activity"/>
    <property type="evidence" value="ECO:0007669"/>
    <property type="project" value="UniProtKB-KW"/>
</dbReference>
<dbReference type="GO" id="GO:0016787">
    <property type="term" value="F:hydrolase activity"/>
    <property type="evidence" value="ECO:0007669"/>
    <property type="project" value="UniProtKB-KW"/>
</dbReference>
<dbReference type="SMART" id="SM00490">
    <property type="entry name" value="HELICc"/>
    <property type="match status" value="1"/>
</dbReference>
<name>A0A1H8KG78_9GAMM</name>
<dbReference type="SMART" id="SM00487">
    <property type="entry name" value="DEXDc"/>
    <property type="match status" value="1"/>
</dbReference>
<dbReference type="GO" id="GO:0005524">
    <property type="term" value="F:ATP binding"/>
    <property type="evidence" value="ECO:0007669"/>
    <property type="project" value="InterPro"/>
</dbReference>
<dbReference type="PANTHER" id="PTHR45629:SF7">
    <property type="entry name" value="DNA EXCISION REPAIR PROTEIN ERCC-6-RELATED"/>
    <property type="match status" value="1"/>
</dbReference>
<evidence type="ECO:0000313" key="3">
    <source>
        <dbReference type="EMBL" id="SEN91875.1"/>
    </source>
</evidence>
<dbReference type="InterPro" id="IPR001650">
    <property type="entry name" value="Helicase_C-like"/>
</dbReference>
<dbReference type="Proteomes" id="UP000199493">
    <property type="component" value="Unassembled WGS sequence"/>
</dbReference>
<dbReference type="PANTHER" id="PTHR45629">
    <property type="entry name" value="SNF2/RAD54 FAMILY MEMBER"/>
    <property type="match status" value="1"/>
</dbReference>
<dbReference type="Pfam" id="PF00176">
    <property type="entry name" value="SNF2-rel_dom"/>
    <property type="match status" value="1"/>
</dbReference>
<dbReference type="SUPFAM" id="SSF52540">
    <property type="entry name" value="P-loop containing nucleoside triphosphate hydrolases"/>
    <property type="match status" value="2"/>
</dbReference>
<evidence type="ECO:0000313" key="4">
    <source>
        <dbReference type="Proteomes" id="UP000199493"/>
    </source>
</evidence>
<dbReference type="PROSITE" id="PS51194">
    <property type="entry name" value="HELICASE_CTER"/>
    <property type="match status" value="1"/>
</dbReference>
<sequence length="1012" mass="112591">MKNHLRDLFNSLMFGRQDRDSDIESTSLQVQADSSGLIFFESLQTITELKIGKGSPVAQLQMVVLQMLLEQGDAEPLPNGYRVSSRVAAALDDEQADLLHLPSRFTHGFVAHVKGHTRNSGFRVQIFASIDGQEHPVLIKGPYLYIGQSQPYRLTPAELSAFSALEVHGNLPSDEAGEAANLRLMAQLQAARRSGMDLELGAFSNLNVVVPEGIGVVATRMPDGSLELCPSLGDGSTPDQLDKRWSQLDLTRDGGVLRIEERLVLLEPEKIAAVREVLGSRRIPAGKVEEFIKTPSAFIDASLVNLDLGFSVRVLGIGKMQHMDFGPLDDKKRDWFATSTRPQPPEALHKHITCTEDLDAFQERLHAAQQQGAQSVEFEGEQFDISEPANVISVLRSIEAGFEHKPVKQEQGGDDQPETERVTLLLRDADELNRELLTKAQQQGRTPIVDASKLRRSPYPHQAEGISWMLDLLLKALADDHNNMYRLQGALLADDMGLGKTFMTLVMAAEYLAIQAAAGRTQKPILVVAPLSLLENWEDEIGKTFKSSPFRDVKVLQAGRDLSEFQIKDAPRESLQLADLLDESDAMSEADIRYSLQIGREAGIHRLDMDSRVVLTTYQTLRDYQFSLCVIDWGVVIFDEAQNIKNPNTLQTRAAKGLKSDFKLLATGTPVENSLGDFWCLMDTAQPGLLGNWAEFRSKWITPIFKATDEARDQMRIEIGSSLREAVGPFMLRRIKEQQLKGLPSKYIRSGLLQSEAENLQRTPELAVVMKGTQLQAYDSVLDNYRCQRAEEDMRGQALSALQQLRLISLHPRMGDKDLLRVSGAKAARKAIAESAKLSVVLEQLDRIKAKGEKVILFMVTKQLQITLKLWLSQIYDLDIHIINGDTAAVQKKRDVLTRKKMIEQFEAATGFNIIIMSPVAAGVGLTVVGANHVIHVERHWNPAKEAQATDRVYRIGQTKDVYVHLPAALHPQFDSFDVHLNRLLSGKLMIKDAVVTPEPVDEKSMVTSLGL</sequence>
<dbReference type="InterPro" id="IPR014001">
    <property type="entry name" value="Helicase_ATP-bd"/>
</dbReference>
<keyword evidence="2 3" id="KW-0547">Nucleotide-binding</keyword>
<reference evidence="3 4" key="1">
    <citation type="submission" date="2016-10" db="EMBL/GenBank/DDBJ databases">
        <authorList>
            <person name="de Groot N.N."/>
        </authorList>
    </citation>
    <scope>NUCLEOTIDE SEQUENCE [LARGE SCALE GENOMIC DNA]</scope>
    <source>
        <strain evidence="3 4">558</strain>
    </source>
</reference>